<dbReference type="InterPro" id="IPR039374">
    <property type="entry name" value="SIP_fam"/>
</dbReference>
<organism evidence="2 3">
    <name type="scientific">Corynebacterium suranareeae</name>
    <dbReference type="NCBI Taxonomy" id="2506452"/>
    <lineage>
        <taxon>Bacteria</taxon>
        <taxon>Bacillati</taxon>
        <taxon>Actinomycetota</taxon>
        <taxon>Actinomycetes</taxon>
        <taxon>Mycobacteriales</taxon>
        <taxon>Corynebacteriaceae</taxon>
        <taxon>Corynebacterium</taxon>
    </lineage>
</organism>
<reference evidence="2 3" key="1">
    <citation type="submission" date="2016-02" db="EMBL/GenBank/DDBJ databases">
        <title>Corynebacterium glutamicum N24 whole genome sequencing project.</title>
        <authorList>
            <person name="Matsutani M."/>
            <person name="Nangtapong N."/>
            <person name="Yakushi T."/>
            <person name="Matsushita K."/>
        </authorList>
    </citation>
    <scope>NUCLEOTIDE SEQUENCE [LARGE SCALE GENOMIC DNA]</scope>
    <source>
        <strain evidence="2 3">N24</strain>
    </source>
</reference>
<dbReference type="SUPFAM" id="SSF53335">
    <property type="entry name" value="S-adenosyl-L-methionine-dependent methyltransferases"/>
    <property type="match status" value="1"/>
</dbReference>
<dbReference type="AlphaFoldDB" id="A0A160PNF9"/>
<dbReference type="InterPro" id="IPR036390">
    <property type="entry name" value="WH_DNA-bd_sf"/>
</dbReference>
<feature type="domain" description="FAD-binding FR-type" evidence="1">
    <location>
        <begin position="13"/>
        <end position="148"/>
    </location>
</feature>
<dbReference type="Pfam" id="PF04954">
    <property type="entry name" value="SIP"/>
    <property type="match status" value="1"/>
</dbReference>
<keyword evidence="3" id="KW-1185">Reference proteome</keyword>
<gene>
    <name evidence="2" type="ORF">N24_0642</name>
</gene>
<sequence>MSINLRPLSIFPITTRFLQVLRTDDVTPGMRRVTLGGEQLKAHTAANGFPVAEFRSDGFDDEFKILLRHPDAEEAIGPTQADGVLDWPRGNDHLVMRTYTVRRWDAEKGELDVDFVVHGLGPATTWARTVQVGATIQIAGPKSSATHPEGADWVLVAGDETALPAIGRWLEEWPKNARGQVFIEVAHDEHRQLDLPTPEGVEVHWLVNNGAEAGTTTLLFDAILSAPWWEGTAFAWVAGEANTLKPIRRWLKNEKGLSKEQIEVTGYWKRQEVVVSEEHDGIQDLSATKNIREEFHELTDLTAGFALRVAATIGLGQAFGGHVRTIGDLVAATGSNRIGLSKLLHYLRSIDIVEEVEGGYQLTDLGRELDDDRVSDSLSMVRSHAHRELAGLLGLLEAVQTGEPSGYEESDELRATRLDDESSLAGYYAAALAPLPVFEEVSSMAVIGRAPEVFGTVIAEKHPNVTLSYELNENVDLVLLIDPLSTLSDEDAATLLRHAAACGRVILFTDVLDHATAHDHDYEHDLEHFSLTGGGLRTNEEYEALFNAAGIPQPQRSTVGWGKTVFDFSKEINSPE</sequence>
<name>A0A160PNF9_9CORY</name>
<dbReference type="InterPro" id="IPR007037">
    <property type="entry name" value="SIP_rossman_dom"/>
</dbReference>
<dbReference type="SUPFAM" id="SSF63380">
    <property type="entry name" value="Riboflavin synthase domain-like"/>
    <property type="match status" value="1"/>
</dbReference>
<evidence type="ECO:0000313" key="3">
    <source>
        <dbReference type="Proteomes" id="UP000218244"/>
    </source>
</evidence>
<dbReference type="InterPro" id="IPR039261">
    <property type="entry name" value="FNR_nucleotide-bd"/>
</dbReference>
<dbReference type="GO" id="GO:0016491">
    <property type="term" value="F:oxidoreductase activity"/>
    <property type="evidence" value="ECO:0007669"/>
    <property type="project" value="InterPro"/>
</dbReference>
<evidence type="ECO:0000259" key="1">
    <source>
        <dbReference type="PROSITE" id="PS51384"/>
    </source>
</evidence>
<dbReference type="Gene3D" id="3.40.50.150">
    <property type="entry name" value="Vaccinia Virus protein VP39"/>
    <property type="match status" value="1"/>
</dbReference>
<proteinExistence type="predicted"/>
<dbReference type="InterPro" id="IPR017927">
    <property type="entry name" value="FAD-bd_FR_type"/>
</dbReference>
<dbReference type="CDD" id="cd06193">
    <property type="entry name" value="siderophore_interacting"/>
    <property type="match status" value="1"/>
</dbReference>
<dbReference type="SUPFAM" id="SSF46785">
    <property type="entry name" value="Winged helix' DNA-binding domain"/>
    <property type="match status" value="1"/>
</dbReference>
<dbReference type="Gene3D" id="1.10.10.10">
    <property type="entry name" value="Winged helix-like DNA-binding domain superfamily/Winged helix DNA-binding domain"/>
    <property type="match status" value="1"/>
</dbReference>
<dbReference type="Proteomes" id="UP000218244">
    <property type="component" value="Chromosome"/>
</dbReference>
<dbReference type="Gene3D" id="3.40.50.80">
    <property type="entry name" value="Nucleotide-binding domain of ferredoxin-NADP reductase (FNR) module"/>
    <property type="match status" value="1"/>
</dbReference>
<dbReference type="InterPro" id="IPR017938">
    <property type="entry name" value="Riboflavin_synthase-like_b-brl"/>
</dbReference>
<dbReference type="KEGG" id="csur:N24_0642"/>
<dbReference type="Gene3D" id="2.40.30.10">
    <property type="entry name" value="Translation factors"/>
    <property type="match status" value="1"/>
</dbReference>
<dbReference type="InterPro" id="IPR013113">
    <property type="entry name" value="SIP_FAD-bd"/>
</dbReference>
<dbReference type="PANTHER" id="PTHR30157:SF0">
    <property type="entry name" value="NADPH-DEPENDENT FERRIC-CHELATE REDUCTASE"/>
    <property type="match status" value="1"/>
</dbReference>
<dbReference type="InterPro" id="IPR036388">
    <property type="entry name" value="WH-like_DNA-bd_sf"/>
</dbReference>
<dbReference type="RefSeq" id="WP_096454315.1">
    <property type="nucleotide sequence ID" value="NZ_AP017369.1"/>
</dbReference>
<dbReference type="PROSITE" id="PS51384">
    <property type="entry name" value="FAD_FR"/>
    <property type="match status" value="1"/>
</dbReference>
<dbReference type="InterPro" id="IPR029063">
    <property type="entry name" value="SAM-dependent_MTases_sf"/>
</dbReference>
<protein>
    <submittedName>
        <fullName evidence="2">Siderophore-interacting protein</fullName>
    </submittedName>
</protein>
<evidence type="ECO:0000313" key="2">
    <source>
        <dbReference type="EMBL" id="BAU94904.1"/>
    </source>
</evidence>
<dbReference type="Pfam" id="PF08021">
    <property type="entry name" value="FAD_binding_9"/>
    <property type="match status" value="1"/>
</dbReference>
<accession>A0A160PNF9</accession>
<dbReference type="PANTHER" id="PTHR30157">
    <property type="entry name" value="FERRIC REDUCTASE, NADPH-DEPENDENT"/>
    <property type="match status" value="1"/>
</dbReference>
<dbReference type="EMBL" id="AP017369">
    <property type="protein sequence ID" value="BAU94904.1"/>
    <property type="molecule type" value="Genomic_DNA"/>
</dbReference>